<name>A0A926INX7_9BACT</name>
<feature type="domain" description="Peptidase S8/S53" evidence="9">
    <location>
        <begin position="459"/>
        <end position="602"/>
    </location>
</feature>
<dbReference type="InterPro" id="IPR050131">
    <property type="entry name" value="Peptidase_S8_subtilisin-like"/>
</dbReference>
<dbReference type="InterPro" id="IPR026444">
    <property type="entry name" value="Secre_tail"/>
</dbReference>
<dbReference type="EMBL" id="JACRTF010000001">
    <property type="protein sequence ID" value="MBC8592709.1"/>
    <property type="molecule type" value="Genomic_DNA"/>
</dbReference>
<dbReference type="GO" id="GO:0004252">
    <property type="term" value="F:serine-type endopeptidase activity"/>
    <property type="evidence" value="ECO:0007669"/>
    <property type="project" value="UniProtKB-UniRule"/>
</dbReference>
<evidence type="ECO:0000256" key="6">
    <source>
        <dbReference type="PROSITE-ProRule" id="PRU01240"/>
    </source>
</evidence>
<keyword evidence="2 6" id="KW-0645">Protease</keyword>
<dbReference type="InterPro" id="IPR036852">
    <property type="entry name" value="Peptidase_S8/S53_dom_sf"/>
</dbReference>
<dbReference type="RefSeq" id="WP_262433882.1">
    <property type="nucleotide sequence ID" value="NZ_JACRTF010000001.1"/>
</dbReference>
<dbReference type="PROSITE" id="PS00138">
    <property type="entry name" value="SUBTILASE_SER"/>
    <property type="match status" value="1"/>
</dbReference>
<dbReference type="Gene3D" id="3.40.50.200">
    <property type="entry name" value="Peptidase S8/S53 domain"/>
    <property type="match status" value="2"/>
</dbReference>
<proteinExistence type="inferred from homology"/>
<dbReference type="InterPro" id="IPR022398">
    <property type="entry name" value="Peptidase_S8_His-AS"/>
</dbReference>
<feature type="chain" id="PRO_5037393941" evidence="8">
    <location>
        <begin position="24"/>
        <end position="722"/>
    </location>
</feature>
<dbReference type="Proteomes" id="UP000651085">
    <property type="component" value="Unassembled WGS sequence"/>
</dbReference>
<dbReference type="PROSITE" id="PS51892">
    <property type="entry name" value="SUBTILASE"/>
    <property type="match status" value="1"/>
</dbReference>
<evidence type="ECO:0000256" key="8">
    <source>
        <dbReference type="SAM" id="SignalP"/>
    </source>
</evidence>
<protein>
    <submittedName>
        <fullName evidence="10">S8 family peptidase</fullName>
    </submittedName>
</protein>
<dbReference type="SUPFAM" id="SSF52743">
    <property type="entry name" value="Subtilisin-like"/>
    <property type="match status" value="1"/>
</dbReference>
<dbReference type="Pfam" id="PF00082">
    <property type="entry name" value="Peptidase_S8"/>
    <property type="match status" value="2"/>
</dbReference>
<feature type="domain" description="Peptidase S8/S53" evidence="9">
    <location>
        <begin position="134"/>
        <end position="305"/>
    </location>
</feature>
<dbReference type="PANTHER" id="PTHR43806:SF11">
    <property type="entry name" value="CEREVISIN-RELATED"/>
    <property type="match status" value="1"/>
</dbReference>
<dbReference type="PROSITE" id="PS00136">
    <property type="entry name" value="SUBTILASE_ASP"/>
    <property type="match status" value="1"/>
</dbReference>
<sequence>MKRILFIFLLIACCLGMSGQSKLSPYTQKYLVSQSGEVNATRAGTVEYVSAYIHVTPDMDLSVLEELGVKTNLHLSDIVTAQIPSNRIQDVAALDQVTYIQVAVPVHPMMDKVRPAVGIDKVQSGEGLTGGFFGKGVVVGIIDAGFDYTHPDFYDWERKSLRIKRVWEQNYTEGTAPEGFSYGGEFKTQEEILSAAGDVTTNSHGTHVAGIAAGADKLGNDYYGVAGDADIVLVSMGTKADNNVNLSDAIAYIYKYAESVDKPCVINMSLGTQSGPHDGTSTFDVIADQLQGEGRLLVGSVGNFGGDKFHTGKTFTSAQDDPLRTFVDFKFTLSTDKAGGDVEIWGEPGFDFSVEIFTYDLSNQKKADVVTINMPSVEDTPQEYTLKGASGKILVFSEISPLNDKPHVMFSSQITGLRARYALGMEIIPHTAGSVNIWADDTYLALTSKDMEGWADGDNSSSLAEIGGTGKRIISVGAYVSRNSYQKEGSDKTFTLDETMDAIASFSSMGPTADGRIKPEITAPGCYIVSAVSSHDTSLGNLDIARYGTWNDANYYYAYMQGTSMAAPVVTGVMATWLQADPKLTPEQVRNILKKTALRDTHTGVLPEEGNSTWGYGKIDAWNGIKEVISQLSSIREISETVPPVMLINKGKNEYNLLFTREATGVSYAIYSAYGQLVQMQHIPSVHAAEEVSLGQMSFPKGMYVIKIGAGKWQSTHKVVIE</sequence>
<comment type="similarity">
    <text evidence="1 6 7">Belongs to the peptidase S8 family.</text>
</comment>
<comment type="caution">
    <text evidence="10">The sequence shown here is derived from an EMBL/GenBank/DDBJ whole genome shotgun (WGS) entry which is preliminary data.</text>
</comment>
<dbReference type="InterPro" id="IPR023828">
    <property type="entry name" value="Peptidase_S8_Ser-AS"/>
</dbReference>
<dbReference type="PANTHER" id="PTHR43806">
    <property type="entry name" value="PEPTIDASE S8"/>
    <property type="match status" value="1"/>
</dbReference>
<evidence type="ECO:0000256" key="7">
    <source>
        <dbReference type="RuleBase" id="RU003355"/>
    </source>
</evidence>
<dbReference type="NCBIfam" id="TIGR04183">
    <property type="entry name" value="Por_Secre_tail"/>
    <property type="match status" value="1"/>
</dbReference>
<evidence type="ECO:0000256" key="1">
    <source>
        <dbReference type="ARBA" id="ARBA00011073"/>
    </source>
</evidence>
<dbReference type="GO" id="GO:0006508">
    <property type="term" value="P:proteolysis"/>
    <property type="evidence" value="ECO:0007669"/>
    <property type="project" value="UniProtKB-KW"/>
</dbReference>
<dbReference type="PROSITE" id="PS00137">
    <property type="entry name" value="SUBTILASE_HIS"/>
    <property type="match status" value="1"/>
</dbReference>
<evidence type="ECO:0000256" key="5">
    <source>
        <dbReference type="PIRSR" id="PIRSR615500-1"/>
    </source>
</evidence>
<organism evidence="10 11">
    <name type="scientific">Jilunia laotingensis</name>
    <dbReference type="NCBI Taxonomy" id="2763675"/>
    <lineage>
        <taxon>Bacteria</taxon>
        <taxon>Pseudomonadati</taxon>
        <taxon>Bacteroidota</taxon>
        <taxon>Bacteroidia</taxon>
        <taxon>Bacteroidales</taxon>
        <taxon>Bacteroidaceae</taxon>
        <taxon>Jilunia</taxon>
    </lineage>
</organism>
<feature type="active site" description="Charge relay system" evidence="5 6">
    <location>
        <position position="564"/>
    </location>
</feature>
<dbReference type="InterPro" id="IPR015500">
    <property type="entry name" value="Peptidase_S8_subtilisin-rel"/>
</dbReference>
<feature type="signal peptide" evidence="8">
    <location>
        <begin position="1"/>
        <end position="23"/>
    </location>
</feature>
<evidence type="ECO:0000256" key="4">
    <source>
        <dbReference type="ARBA" id="ARBA00022825"/>
    </source>
</evidence>
<reference evidence="10" key="1">
    <citation type="submission" date="2020-08" db="EMBL/GenBank/DDBJ databases">
        <title>Genome public.</title>
        <authorList>
            <person name="Liu C."/>
            <person name="Sun Q."/>
        </authorList>
    </citation>
    <scope>NUCLEOTIDE SEQUENCE</scope>
    <source>
        <strain evidence="10">N12</strain>
    </source>
</reference>
<accession>A0A926INX7</accession>
<keyword evidence="8" id="KW-0732">Signal</keyword>
<feature type="active site" description="Charge relay system" evidence="5 6">
    <location>
        <position position="204"/>
    </location>
</feature>
<evidence type="ECO:0000256" key="3">
    <source>
        <dbReference type="ARBA" id="ARBA00022801"/>
    </source>
</evidence>
<dbReference type="InterPro" id="IPR000209">
    <property type="entry name" value="Peptidase_S8/S53_dom"/>
</dbReference>
<keyword evidence="11" id="KW-1185">Reference proteome</keyword>
<keyword evidence="4 6" id="KW-0720">Serine protease</keyword>
<evidence type="ECO:0000313" key="11">
    <source>
        <dbReference type="Proteomes" id="UP000651085"/>
    </source>
</evidence>
<gene>
    <name evidence="10" type="ORF">H8744_05480</name>
</gene>
<keyword evidence="3 6" id="KW-0378">Hydrolase</keyword>
<evidence type="ECO:0000259" key="9">
    <source>
        <dbReference type="Pfam" id="PF00082"/>
    </source>
</evidence>
<dbReference type="InterPro" id="IPR023827">
    <property type="entry name" value="Peptidase_S8_Asp-AS"/>
</dbReference>
<dbReference type="AlphaFoldDB" id="A0A926INX7"/>
<dbReference type="PRINTS" id="PR00723">
    <property type="entry name" value="SUBTILISIN"/>
</dbReference>
<feature type="active site" description="Charge relay system" evidence="5 6">
    <location>
        <position position="143"/>
    </location>
</feature>
<evidence type="ECO:0000256" key="2">
    <source>
        <dbReference type="ARBA" id="ARBA00022670"/>
    </source>
</evidence>
<evidence type="ECO:0000313" key="10">
    <source>
        <dbReference type="EMBL" id="MBC8592709.1"/>
    </source>
</evidence>